<gene>
    <name evidence="1" type="ORF">NBRC116591_37470</name>
</gene>
<sequence>MKAQLPCPIAARRALINSQILEKLQAYSPTVVSTVFLNLHTPSSDIDIVCSHTCAIQFNNDLNKALKGQNNVTIKHKTDCILGRFVLDDIPFEIYSSTQPVNLQFGYRHFKIMEKLTALGGQSFCDAIRKLKLTGLKTEPAICKWLNIEGDPYSEILILENLSDRELKKRLNQAYD</sequence>
<comment type="caution">
    <text evidence="1">The sequence shown here is derived from an EMBL/GenBank/DDBJ whole genome shotgun (WGS) entry which is preliminary data.</text>
</comment>
<name>A0ABQ0AE57_9GAMM</name>
<dbReference type="Pfam" id="PF14091">
    <property type="entry name" value="DUF4269"/>
    <property type="match status" value="1"/>
</dbReference>
<organism evidence="1 2">
    <name type="scientific">Sessilibacter corallicola</name>
    <dbReference type="NCBI Taxonomy" id="2904075"/>
    <lineage>
        <taxon>Bacteria</taxon>
        <taxon>Pseudomonadati</taxon>
        <taxon>Pseudomonadota</taxon>
        <taxon>Gammaproteobacteria</taxon>
        <taxon>Cellvibrionales</taxon>
        <taxon>Cellvibrionaceae</taxon>
        <taxon>Sessilibacter</taxon>
    </lineage>
</organism>
<keyword evidence="2" id="KW-1185">Reference proteome</keyword>
<evidence type="ECO:0000313" key="2">
    <source>
        <dbReference type="Proteomes" id="UP001465153"/>
    </source>
</evidence>
<evidence type="ECO:0000313" key="1">
    <source>
        <dbReference type="EMBL" id="GAA6169935.1"/>
    </source>
</evidence>
<dbReference type="Proteomes" id="UP001465153">
    <property type="component" value="Unassembled WGS sequence"/>
</dbReference>
<accession>A0ABQ0AE57</accession>
<dbReference type="InterPro" id="IPR025365">
    <property type="entry name" value="DUF4269"/>
</dbReference>
<reference evidence="1 2" key="1">
    <citation type="submission" date="2024-04" db="EMBL/GenBank/DDBJ databases">
        <title>Draft genome sequence of Sessilibacter corallicola NBRC 116591.</title>
        <authorList>
            <person name="Miyakawa T."/>
            <person name="Kusuya Y."/>
            <person name="Miura T."/>
        </authorList>
    </citation>
    <scope>NUCLEOTIDE SEQUENCE [LARGE SCALE GENOMIC DNA]</scope>
    <source>
        <strain evidence="1 2">KU-00831-HH</strain>
    </source>
</reference>
<proteinExistence type="predicted"/>
<dbReference type="RefSeq" id="WP_353304322.1">
    <property type="nucleotide sequence ID" value="NZ_BAABWN010000017.1"/>
</dbReference>
<dbReference type="EMBL" id="BAABWN010000017">
    <property type="protein sequence ID" value="GAA6169935.1"/>
    <property type="molecule type" value="Genomic_DNA"/>
</dbReference>
<protein>
    <submittedName>
        <fullName evidence="1">DUF4269 domain-containing protein</fullName>
    </submittedName>
</protein>